<proteinExistence type="predicted"/>
<evidence type="ECO:0000259" key="1">
    <source>
        <dbReference type="Pfam" id="PF18726"/>
    </source>
</evidence>
<dbReference type="InterPro" id="IPR040891">
    <property type="entry name" value="HEPN_SAV_6107"/>
</dbReference>
<dbReference type="EMBL" id="FAUH01000003">
    <property type="protein sequence ID" value="CUU65271.1"/>
    <property type="molecule type" value="Genomic_DNA"/>
</dbReference>
<dbReference type="Proteomes" id="UP000319986">
    <property type="component" value="Unassembled WGS sequence"/>
</dbReference>
<name>A0A0X2NKJ0_9CORY</name>
<dbReference type="OMA" id="HDGGRMS"/>
<dbReference type="Pfam" id="PF18726">
    <property type="entry name" value="HEPN_SAV_6107"/>
    <property type="match status" value="1"/>
</dbReference>
<evidence type="ECO:0000313" key="5">
    <source>
        <dbReference type="Proteomes" id="UP000319986"/>
    </source>
</evidence>
<dbReference type="Proteomes" id="UP000182498">
    <property type="component" value="Unassembled WGS sequence"/>
</dbReference>
<reference evidence="3 5" key="3">
    <citation type="submission" date="2019-06" db="EMBL/GenBank/DDBJ databases">
        <title>Whole genome shotgun sequence of Corynebacterium variabile NBRC 15286.</title>
        <authorList>
            <person name="Hosoyama A."/>
            <person name="Uohara A."/>
            <person name="Ohji S."/>
            <person name="Ichikawa N."/>
        </authorList>
    </citation>
    <scope>NUCLEOTIDE SEQUENCE [LARGE SCALE GENOMIC DNA]</scope>
    <source>
        <strain evidence="3 5">NBRC 15286</strain>
    </source>
</reference>
<dbReference type="RefSeq" id="WP_014009693.1">
    <property type="nucleotide sequence ID" value="NZ_BJNT01000006.1"/>
</dbReference>
<accession>A0A0X2NKJ0</accession>
<dbReference type="GeneID" id="82887142"/>
<dbReference type="EMBL" id="BJNT01000006">
    <property type="protein sequence ID" value="GEC85688.1"/>
    <property type="molecule type" value="Genomic_DNA"/>
</dbReference>
<gene>
    <name evidence="3" type="ORF">CVA01_10020</name>
    <name evidence="2" type="ORF">CVAR292_00589</name>
</gene>
<reference evidence="4" key="1">
    <citation type="submission" date="2015-11" db="EMBL/GenBank/DDBJ databases">
        <authorList>
            <person name="Dugat-Bony E."/>
        </authorList>
    </citation>
    <scope>NUCLEOTIDE SEQUENCE [LARGE SCALE GENOMIC DNA]</scope>
    <source>
        <strain evidence="4">Mu292</strain>
    </source>
</reference>
<evidence type="ECO:0000313" key="4">
    <source>
        <dbReference type="Proteomes" id="UP000182498"/>
    </source>
</evidence>
<feature type="domain" description="SAV-6107-like HEPN" evidence="1">
    <location>
        <begin position="39"/>
        <end position="135"/>
    </location>
</feature>
<dbReference type="AlphaFoldDB" id="A0A0X2NKJ0"/>
<evidence type="ECO:0000313" key="3">
    <source>
        <dbReference type="EMBL" id="GEC85688.1"/>
    </source>
</evidence>
<sequence>MSTTDRTTTAKVTRLRRGGSPHVTAASYIDEAERLLERARREPQPAERITWAYRAALRGAGAAIEDVRTGKRRRTSGSAWARLRAAVPEMEDTVERFEVYARFVARVEMGLEGELRLSDADNFYAAVCDFIDEVRGMVGYLPEVA</sequence>
<evidence type="ECO:0000313" key="2">
    <source>
        <dbReference type="EMBL" id="CUU65271.1"/>
    </source>
</evidence>
<organism evidence="2 4">
    <name type="scientific">Corynebacterium variabile</name>
    <dbReference type="NCBI Taxonomy" id="1727"/>
    <lineage>
        <taxon>Bacteria</taxon>
        <taxon>Bacillati</taxon>
        <taxon>Actinomycetota</taxon>
        <taxon>Actinomycetes</taxon>
        <taxon>Mycobacteriales</taxon>
        <taxon>Corynebacteriaceae</taxon>
        <taxon>Corynebacterium</taxon>
    </lineage>
</organism>
<keyword evidence="4" id="KW-1185">Reference proteome</keyword>
<protein>
    <recommendedName>
        <fullName evidence="1">SAV-6107-like HEPN domain-containing protein</fullName>
    </recommendedName>
</protein>
<reference evidence="2" key="2">
    <citation type="submission" date="2015-11" db="EMBL/GenBank/DDBJ databases">
        <authorList>
            <person name="Zhang Y."/>
            <person name="Guo Z."/>
        </authorList>
    </citation>
    <scope>NUCLEOTIDE SEQUENCE [LARGE SCALE GENOMIC DNA]</scope>
    <source>
        <strain evidence="2">Mu292</strain>
    </source>
</reference>